<evidence type="ECO:0000259" key="8">
    <source>
        <dbReference type="Pfam" id="PF09334"/>
    </source>
</evidence>
<dbReference type="OrthoDB" id="9810191at2"/>
<dbReference type="Gene3D" id="2.170.220.10">
    <property type="match status" value="1"/>
</dbReference>
<dbReference type="Pfam" id="PF19303">
    <property type="entry name" value="Anticodon_3"/>
    <property type="match status" value="1"/>
</dbReference>
<keyword evidence="7" id="KW-0963">Cytoplasm</keyword>
<dbReference type="EC" id="6.1.1.10" evidence="7"/>
<dbReference type="InterPro" id="IPR009080">
    <property type="entry name" value="tRNAsynth_Ia_anticodon-bd"/>
</dbReference>
<protein>
    <recommendedName>
        <fullName evidence="7">Methionine--tRNA ligase</fullName>
        <ecNumber evidence="7">6.1.1.10</ecNumber>
    </recommendedName>
    <alternativeName>
        <fullName evidence="7">Methionyl-tRNA synthetase</fullName>
        <shortName evidence="7">MetRS</shortName>
    </alternativeName>
</protein>
<comment type="catalytic activity">
    <reaction evidence="7">
        <text>tRNA(Met) + L-methionine + ATP = L-methionyl-tRNA(Met) + AMP + diphosphate</text>
        <dbReference type="Rhea" id="RHEA:13481"/>
        <dbReference type="Rhea" id="RHEA-COMP:9667"/>
        <dbReference type="Rhea" id="RHEA-COMP:9698"/>
        <dbReference type="ChEBI" id="CHEBI:30616"/>
        <dbReference type="ChEBI" id="CHEBI:33019"/>
        <dbReference type="ChEBI" id="CHEBI:57844"/>
        <dbReference type="ChEBI" id="CHEBI:78442"/>
        <dbReference type="ChEBI" id="CHEBI:78530"/>
        <dbReference type="ChEBI" id="CHEBI:456215"/>
        <dbReference type="EC" id="6.1.1.10"/>
    </reaction>
</comment>
<dbReference type="SUPFAM" id="SSF52374">
    <property type="entry name" value="Nucleotidylyl transferase"/>
    <property type="match status" value="1"/>
</dbReference>
<dbReference type="EMBL" id="CP018799">
    <property type="protein sequence ID" value="ATX79547.1"/>
    <property type="molecule type" value="Genomic_DNA"/>
</dbReference>
<evidence type="ECO:0000313" key="11">
    <source>
        <dbReference type="Proteomes" id="UP000231701"/>
    </source>
</evidence>
<dbReference type="CDD" id="cd07957">
    <property type="entry name" value="Anticodon_Ia_Met"/>
    <property type="match status" value="1"/>
</dbReference>
<keyword evidence="3 7" id="KW-0547">Nucleotide-binding</keyword>
<dbReference type="PANTHER" id="PTHR43326:SF1">
    <property type="entry name" value="METHIONINE--TRNA LIGASE, MITOCHONDRIAL"/>
    <property type="match status" value="1"/>
</dbReference>
<keyword evidence="11" id="KW-1185">Reference proteome</keyword>
<dbReference type="NCBIfam" id="NF008900">
    <property type="entry name" value="PRK12267.1"/>
    <property type="match status" value="1"/>
</dbReference>
<keyword evidence="6 7" id="KW-0030">Aminoacyl-tRNA synthetase</keyword>
<dbReference type="PANTHER" id="PTHR43326">
    <property type="entry name" value="METHIONYL-TRNA SYNTHETASE"/>
    <property type="match status" value="1"/>
</dbReference>
<evidence type="ECO:0000256" key="5">
    <source>
        <dbReference type="ARBA" id="ARBA00022917"/>
    </source>
</evidence>
<evidence type="ECO:0000256" key="4">
    <source>
        <dbReference type="ARBA" id="ARBA00022840"/>
    </source>
</evidence>
<comment type="subunit">
    <text evidence="7">Monomer.</text>
</comment>
<dbReference type="AlphaFoldDB" id="A0A2K8KXA1"/>
<dbReference type="InterPro" id="IPR014758">
    <property type="entry name" value="Met-tRNA_synth"/>
</dbReference>
<keyword evidence="5 7" id="KW-0648">Protein biosynthesis</keyword>
<dbReference type="RefSeq" id="WP_100277428.1">
    <property type="nucleotide sequence ID" value="NZ_CP018799.1"/>
</dbReference>
<evidence type="ECO:0000256" key="1">
    <source>
        <dbReference type="ARBA" id="ARBA00003314"/>
    </source>
</evidence>
<dbReference type="NCBIfam" id="TIGR00398">
    <property type="entry name" value="metG"/>
    <property type="match status" value="1"/>
</dbReference>
<comment type="subcellular location">
    <subcellularLocation>
        <location evidence="7">Cytoplasm</location>
    </subcellularLocation>
</comment>
<comment type="caution">
    <text evidence="7">Lacks conserved residue(s) required for the propagation of feature annotation.</text>
</comment>
<reference evidence="10 11" key="1">
    <citation type="submission" date="2016-12" db="EMBL/GenBank/DDBJ databases">
        <title>Isolation and genomic insights into novel planktonic Zetaproteobacteria from stratified waters of the Chesapeake Bay.</title>
        <authorList>
            <person name="McAllister S.M."/>
            <person name="Kato S."/>
            <person name="Chan C.S."/>
            <person name="Chiu B.K."/>
            <person name="Field E.K."/>
        </authorList>
    </citation>
    <scope>NUCLEOTIDE SEQUENCE [LARGE SCALE GENOMIC DNA]</scope>
    <source>
        <strain evidence="10 11">CP-5</strain>
    </source>
</reference>
<dbReference type="GO" id="GO:0004825">
    <property type="term" value="F:methionine-tRNA ligase activity"/>
    <property type="evidence" value="ECO:0007669"/>
    <property type="project" value="UniProtKB-UniRule"/>
</dbReference>
<dbReference type="Pfam" id="PF09334">
    <property type="entry name" value="tRNA-synt_1g"/>
    <property type="match status" value="1"/>
</dbReference>
<comment type="similarity">
    <text evidence="7">Belongs to the class-I aminoacyl-tRNA synthetase family. MetG type 2A subfamily.</text>
</comment>
<accession>A0A2K8KXA1</accession>
<dbReference type="KEGG" id="maes:Ga0123461_1128"/>
<evidence type="ECO:0000256" key="7">
    <source>
        <dbReference type="HAMAP-Rule" id="MF_01228"/>
    </source>
</evidence>
<keyword evidence="7" id="KW-0479">Metal-binding</keyword>
<dbReference type="FunFam" id="2.170.220.10:FF:000002">
    <property type="entry name" value="Methionine--tRNA ligase"/>
    <property type="match status" value="1"/>
</dbReference>
<dbReference type="Gene3D" id="1.10.730.10">
    <property type="entry name" value="Isoleucyl-tRNA Synthetase, Domain 1"/>
    <property type="match status" value="1"/>
</dbReference>
<feature type="binding site" evidence="7">
    <location>
        <position position="152"/>
    </location>
    <ligand>
        <name>Zn(2+)</name>
        <dbReference type="ChEBI" id="CHEBI:29105"/>
    </ligand>
</feature>
<gene>
    <name evidence="7" type="primary">metG</name>
    <name evidence="10" type="ORF">Ga0123461_1128</name>
</gene>
<feature type="binding site" evidence="7">
    <location>
        <position position="129"/>
    </location>
    <ligand>
        <name>Zn(2+)</name>
        <dbReference type="ChEBI" id="CHEBI:29105"/>
    </ligand>
</feature>
<dbReference type="InterPro" id="IPR014729">
    <property type="entry name" value="Rossmann-like_a/b/a_fold"/>
</dbReference>
<dbReference type="HAMAP" id="MF_01228">
    <property type="entry name" value="Met_tRNA_synth_type2"/>
    <property type="match status" value="1"/>
</dbReference>
<organism evidence="10 11">
    <name type="scientific">Mariprofundus aestuarium</name>
    <dbReference type="NCBI Taxonomy" id="1921086"/>
    <lineage>
        <taxon>Bacteria</taxon>
        <taxon>Pseudomonadati</taxon>
        <taxon>Pseudomonadota</taxon>
        <taxon>Candidatius Mariprofundia</taxon>
        <taxon>Mariprofundales</taxon>
        <taxon>Mariprofundaceae</taxon>
        <taxon>Mariprofundus</taxon>
    </lineage>
</organism>
<proteinExistence type="inferred from homology"/>
<sequence length="512" mass="58651">MGKYYVTTPIYYVNDEPHLGHIYTTIAADVLARNKRLCGEDVFFLTGVDEHGQKVEQAAQARGIEPIELANQVVARYESLWPELSISNNDFIRTSSERHKKGVQAMWRRLENAGSIYKDFYEDWYCVPCESYWTETQLKDAECWDDKHCPDCKRAVEKIQEESYFFRLSAFQDLLAEHIKANPDFIMPASRRNEVLSFVEGGLRDLSVSRTTFSWGVPVPGDEKHVIYVWIDALTNYLSGLGFPDQELPEHWPADVHLIGKDILRFHAVYWPAMLMAANLPLPKRIYAHGWWTVEGEKMSKSKGNALRPADLLAEYDADVLRYFLLREVPFGHDGDFSFTALKQRYNSELANDVGNLLNRSLAMLNKYRDGVLGEMGEETESDRALIADVKAMQSEVAEALDRQAFHLAIERISVVVRHGNRYVEENAPWALAKQGDDARLNSVLYHLVETLRLVALQLLPFMPTKMQQMLSQIYNQEVATENFLYAEQGGWGLLKTGHQCAKPTPIFPRME</sequence>
<comment type="cofactor">
    <cofactor evidence="7">
        <name>Zn(2+)</name>
        <dbReference type="ChEBI" id="CHEBI:29105"/>
    </cofactor>
    <text evidence="7">Binds 1 zinc ion per subunit.</text>
</comment>
<dbReference type="Proteomes" id="UP000231701">
    <property type="component" value="Chromosome"/>
</dbReference>
<dbReference type="InterPro" id="IPR041872">
    <property type="entry name" value="Anticodon_Met"/>
</dbReference>
<dbReference type="Gene3D" id="3.40.50.620">
    <property type="entry name" value="HUPs"/>
    <property type="match status" value="1"/>
</dbReference>
<dbReference type="GO" id="GO:0006431">
    <property type="term" value="P:methionyl-tRNA aminoacylation"/>
    <property type="evidence" value="ECO:0007669"/>
    <property type="project" value="UniProtKB-UniRule"/>
</dbReference>
<evidence type="ECO:0000313" key="10">
    <source>
        <dbReference type="EMBL" id="ATX79547.1"/>
    </source>
</evidence>
<feature type="short sequence motif" description="'HIGH' region" evidence="7">
    <location>
        <begin position="11"/>
        <end position="21"/>
    </location>
</feature>
<dbReference type="SUPFAM" id="SSF47323">
    <property type="entry name" value="Anticodon-binding domain of a subclass of class I aminoacyl-tRNA synthetases"/>
    <property type="match status" value="1"/>
</dbReference>
<keyword evidence="4 7" id="KW-0067">ATP-binding</keyword>
<feature type="binding site" evidence="7">
    <location>
        <position position="126"/>
    </location>
    <ligand>
        <name>Zn(2+)</name>
        <dbReference type="ChEBI" id="CHEBI:29105"/>
    </ligand>
</feature>
<feature type="binding site" evidence="7">
    <location>
        <position position="149"/>
    </location>
    <ligand>
        <name>Zn(2+)</name>
        <dbReference type="ChEBI" id="CHEBI:29105"/>
    </ligand>
</feature>
<dbReference type="InterPro" id="IPR033911">
    <property type="entry name" value="MetRS_core"/>
</dbReference>
<feature type="short sequence motif" description="'KMSKS' region" evidence="7">
    <location>
        <begin position="298"/>
        <end position="302"/>
    </location>
</feature>
<feature type="domain" description="Methionyl-tRNA synthetase anticodon-binding" evidence="9">
    <location>
        <begin position="376"/>
        <end position="510"/>
    </location>
</feature>
<dbReference type="PRINTS" id="PR01041">
    <property type="entry name" value="TRNASYNTHMET"/>
</dbReference>
<keyword evidence="2 7" id="KW-0436">Ligase</keyword>
<evidence type="ECO:0000256" key="3">
    <source>
        <dbReference type="ARBA" id="ARBA00022741"/>
    </source>
</evidence>
<dbReference type="InterPro" id="IPR015413">
    <property type="entry name" value="Methionyl/Leucyl_tRNA_Synth"/>
</dbReference>
<comment type="function">
    <text evidence="1 7">Is required not only for elongation of protein synthesis but also for the initiation of all mRNA translation through initiator tRNA(fMet) aminoacylation.</text>
</comment>
<dbReference type="GO" id="GO:0005524">
    <property type="term" value="F:ATP binding"/>
    <property type="evidence" value="ECO:0007669"/>
    <property type="project" value="UniProtKB-UniRule"/>
</dbReference>
<dbReference type="CDD" id="cd00814">
    <property type="entry name" value="MetRS_core"/>
    <property type="match status" value="1"/>
</dbReference>
<evidence type="ECO:0000259" key="9">
    <source>
        <dbReference type="Pfam" id="PF19303"/>
    </source>
</evidence>
<keyword evidence="7" id="KW-0862">Zinc</keyword>
<evidence type="ECO:0000256" key="6">
    <source>
        <dbReference type="ARBA" id="ARBA00023146"/>
    </source>
</evidence>
<dbReference type="GO" id="GO:0046872">
    <property type="term" value="F:metal ion binding"/>
    <property type="evidence" value="ECO:0007669"/>
    <property type="project" value="UniProtKB-KW"/>
</dbReference>
<feature type="domain" description="Methionyl/Leucyl tRNA synthetase" evidence="8">
    <location>
        <begin position="4"/>
        <end position="361"/>
    </location>
</feature>
<name>A0A2K8KXA1_MARES</name>
<evidence type="ECO:0000256" key="2">
    <source>
        <dbReference type="ARBA" id="ARBA00022598"/>
    </source>
</evidence>
<dbReference type="GO" id="GO:0005737">
    <property type="term" value="C:cytoplasm"/>
    <property type="evidence" value="ECO:0007669"/>
    <property type="project" value="UniProtKB-SubCell"/>
</dbReference>
<dbReference type="InterPro" id="IPR023457">
    <property type="entry name" value="Met-tRNA_synth_2"/>
</dbReference>